<feature type="transmembrane region" description="Helical" evidence="1">
    <location>
        <begin position="100"/>
        <end position="119"/>
    </location>
</feature>
<reference evidence="2 3" key="1">
    <citation type="submission" date="2017-09" db="EMBL/GenBank/DDBJ databases">
        <authorList>
            <person name="Ehlers B."/>
            <person name="Leendertz F.H."/>
        </authorList>
    </citation>
    <scope>NUCLEOTIDE SEQUENCE [LARGE SCALE GENOMIC DNA]</scope>
    <source>
        <strain evidence="2 3">CGMCC 1.05381</strain>
    </source>
</reference>
<dbReference type="EMBL" id="OCST01000001">
    <property type="protein sequence ID" value="SOE46115.1"/>
    <property type="molecule type" value="Genomic_DNA"/>
</dbReference>
<keyword evidence="3" id="KW-1185">Reference proteome</keyword>
<dbReference type="PANTHER" id="PTHR35337">
    <property type="entry name" value="SLR1478 PROTEIN"/>
    <property type="match status" value="1"/>
</dbReference>
<keyword evidence="1" id="KW-0812">Transmembrane</keyword>
<feature type="transmembrane region" description="Helical" evidence="1">
    <location>
        <begin position="207"/>
        <end position="235"/>
    </location>
</feature>
<feature type="transmembrane region" description="Helical" evidence="1">
    <location>
        <begin position="284"/>
        <end position="304"/>
    </location>
</feature>
<dbReference type="InterPro" id="IPR002798">
    <property type="entry name" value="SpoIIM-like"/>
</dbReference>
<dbReference type="Proteomes" id="UP000219440">
    <property type="component" value="Unassembled WGS sequence"/>
</dbReference>
<keyword evidence="1" id="KW-1133">Transmembrane helix</keyword>
<dbReference type="PANTHER" id="PTHR35337:SF1">
    <property type="entry name" value="SLR1478 PROTEIN"/>
    <property type="match status" value="1"/>
</dbReference>
<proteinExistence type="predicted"/>
<dbReference type="RefSeq" id="WP_097059327.1">
    <property type="nucleotide sequence ID" value="NZ_BMLC01000002.1"/>
</dbReference>
<accession>A0A2C8Y7K2</accession>
<gene>
    <name evidence="2" type="ORF">SAMN06296378_0126</name>
</gene>
<sequence length="331" mass="36196">MDLDAYSAAHREEWDRLAELGAKRRFSGVEADELIDKYQSGATQLSAIKTTSGQSVQGDRLSLGLSRARLRFSGASANVLSRIPRFFAAQLPAALFRIRWLCLAVAAASVVIAFLYAWWASSNPAVLATLGPTSELERYAKEDFVNYYSENSGTSFTSFVWTNNAWLAAQCIAFGIVGLYPAYLLFTNAQSLGMTAAIMNEFDRLDVFFLYIAPHGQLELYSIFVAGAAGMRIFWAWIAPGARTRAQALSEEGRAMFTIVIGLILALLVSGLIEGLVTRQEWPWPIKIGIGTVALGGFLFYQWVVGRRAASTGETGDLEEFEAGARQLVAG</sequence>
<protein>
    <submittedName>
        <fullName evidence="2">Uncharacterized membrane protein SpoIIM, required for sporulation</fullName>
    </submittedName>
</protein>
<dbReference type="OrthoDB" id="5243448at2"/>
<feature type="transmembrane region" description="Helical" evidence="1">
    <location>
        <begin position="165"/>
        <end position="186"/>
    </location>
</feature>
<name>A0A2C8Y7K2_9MICO</name>
<evidence type="ECO:0000313" key="3">
    <source>
        <dbReference type="Proteomes" id="UP000219440"/>
    </source>
</evidence>
<dbReference type="AlphaFoldDB" id="A0A2C8Y7K2"/>
<feature type="transmembrane region" description="Helical" evidence="1">
    <location>
        <begin position="255"/>
        <end position="277"/>
    </location>
</feature>
<organism evidence="2 3">
    <name type="scientific">Salinibacterium xinjiangense</name>
    <dbReference type="NCBI Taxonomy" id="386302"/>
    <lineage>
        <taxon>Bacteria</taxon>
        <taxon>Bacillati</taxon>
        <taxon>Actinomycetota</taxon>
        <taxon>Actinomycetes</taxon>
        <taxon>Micrococcales</taxon>
        <taxon>Microbacteriaceae</taxon>
        <taxon>Salinibacterium</taxon>
    </lineage>
</organism>
<evidence type="ECO:0000256" key="1">
    <source>
        <dbReference type="SAM" id="Phobius"/>
    </source>
</evidence>
<evidence type="ECO:0000313" key="2">
    <source>
        <dbReference type="EMBL" id="SOE46115.1"/>
    </source>
</evidence>
<dbReference type="Pfam" id="PF01944">
    <property type="entry name" value="SpoIIM"/>
    <property type="match status" value="1"/>
</dbReference>
<keyword evidence="1" id="KW-0472">Membrane</keyword>